<evidence type="ECO:0000313" key="3">
    <source>
        <dbReference type="Proteomes" id="UP000670475"/>
    </source>
</evidence>
<protein>
    <recommendedName>
        <fullName evidence="4">Stage II sporulation protein M</fullName>
    </recommendedName>
</protein>
<evidence type="ECO:0008006" key="4">
    <source>
        <dbReference type="Google" id="ProtNLM"/>
    </source>
</evidence>
<gene>
    <name evidence="2" type="ORF">JFN87_19985</name>
</gene>
<keyword evidence="1" id="KW-1133">Transmembrane helix</keyword>
<feature type="transmembrane region" description="Helical" evidence="1">
    <location>
        <begin position="20"/>
        <end position="42"/>
    </location>
</feature>
<evidence type="ECO:0000313" key="2">
    <source>
        <dbReference type="EMBL" id="MBP0459755.1"/>
    </source>
</evidence>
<accession>A0A940MGS3</accession>
<evidence type="ECO:0000256" key="1">
    <source>
        <dbReference type="SAM" id="Phobius"/>
    </source>
</evidence>
<keyword evidence="1" id="KW-0812">Transmembrane</keyword>
<feature type="transmembrane region" description="Helical" evidence="1">
    <location>
        <begin position="123"/>
        <end position="145"/>
    </location>
</feature>
<dbReference type="EMBL" id="JAGIQL010000085">
    <property type="protein sequence ID" value="MBP0459755.1"/>
    <property type="molecule type" value="Genomic_DNA"/>
</dbReference>
<organism evidence="2 3">
    <name type="scientific">Streptomyces montanisoli</name>
    <dbReference type="NCBI Taxonomy" id="2798581"/>
    <lineage>
        <taxon>Bacteria</taxon>
        <taxon>Bacillati</taxon>
        <taxon>Actinomycetota</taxon>
        <taxon>Actinomycetes</taxon>
        <taxon>Kitasatosporales</taxon>
        <taxon>Streptomycetaceae</taxon>
        <taxon>Streptomyces</taxon>
    </lineage>
</organism>
<comment type="caution">
    <text evidence="2">The sequence shown here is derived from an EMBL/GenBank/DDBJ whole genome shotgun (WGS) entry which is preliminary data.</text>
</comment>
<dbReference type="RefSeq" id="WP_209341848.1">
    <property type="nucleotide sequence ID" value="NZ_JAGIQL010000085.1"/>
</dbReference>
<feature type="transmembrane region" description="Helical" evidence="1">
    <location>
        <begin position="62"/>
        <end position="79"/>
    </location>
</feature>
<keyword evidence="1" id="KW-0472">Membrane</keyword>
<dbReference type="Proteomes" id="UP000670475">
    <property type="component" value="Unassembled WGS sequence"/>
</dbReference>
<name>A0A940MGS3_9ACTN</name>
<proteinExistence type="predicted"/>
<sequence length="207" mass="22187">MARRQGPFQYLRTDRRAYLLINVLVYGALLLGMALGVLFPGLHAARTASLADGSQGALVDKVIGNGWVFGAVIFLVNVFPTALLLIVLPSLVIPFAGLAVFALKAFDLGLTLAPVDRASALTLIPHSLTLLIEFQAYALVMFGVYQLGRAWLRPAAIGVTTHRQGYARGLGRLGRLWLPALALFAVGAAYEAVEIYFLVPRVLGLGS</sequence>
<dbReference type="AlphaFoldDB" id="A0A940MGS3"/>
<keyword evidence="3" id="KW-1185">Reference proteome</keyword>
<feature type="transmembrane region" description="Helical" evidence="1">
    <location>
        <begin position="84"/>
        <end position="103"/>
    </location>
</feature>
<feature type="transmembrane region" description="Helical" evidence="1">
    <location>
        <begin position="176"/>
        <end position="199"/>
    </location>
</feature>
<reference evidence="2" key="1">
    <citation type="submission" date="2021-03" db="EMBL/GenBank/DDBJ databases">
        <title>Whole genome sequence of Streptomyces bomunensis MMS17-BM035.</title>
        <authorList>
            <person name="Lee J.H."/>
        </authorList>
    </citation>
    <scope>NUCLEOTIDE SEQUENCE</scope>
    <source>
        <strain evidence="2">MMS17-BM035</strain>
    </source>
</reference>